<dbReference type="PATRIC" id="fig|762967.3.peg.436"/>
<evidence type="ECO:0000256" key="5">
    <source>
        <dbReference type="ARBA" id="ARBA00022884"/>
    </source>
</evidence>
<dbReference type="InterPro" id="IPR010206">
    <property type="entry name" value="PolA_pol_I"/>
</dbReference>
<name>H3KCS7_9BURK</name>
<dbReference type="InterPro" id="IPR002646">
    <property type="entry name" value="PolA_pol_head_dom"/>
</dbReference>
<dbReference type="AlphaFoldDB" id="H3KCS7"/>
<evidence type="ECO:0000256" key="1">
    <source>
        <dbReference type="ARBA" id="ARBA00022664"/>
    </source>
</evidence>
<dbReference type="InterPro" id="IPR043519">
    <property type="entry name" value="NT_sf"/>
</dbReference>
<dbReference type="GO" id="GO:0043633">
    <property type="term" value="P:polyadenylation-dependent RNA catabolic process"/>
    <property type="evidence" value="ECO:0007669"/>
    <property type="project" value="InterPro"/>
</dbReference>
<keyword evidence="2 7" id="KW-0808">Transferase</keyword>
<accession>H3KCS7</accession>
<dbReference type="Pfam" id="PF12626">
    <property type="entry name" value="PolyA_pol_arg_C"/>
    <property type="match status" value="1"/>
</dbReference>
<protein>
    <recommendedName>
        <fullName evidence="7">Poly(A) polymerase I</fullName>
        <shortName evidence="7">PAP I</shortName>
        <ecNumber evidence="7">2.7.7.19</ecNumber>
    </recommendedName>
</protein>
<feature type="compositionally biased region" description="Basic residues" evidence="9">
    <location>
        <begin position="460"/>
        <end position="472"/>
    </location>
</feature>
<keyword evidence="1 7" id="KW-0507">mRNA processing</keyword>
<dbReference type="Pfam" id="PF12627">
    <property type="entry name" value="PolyA_pol_RNAbd"/>
    <property type="match status" value="1"/>
</dbReference>
<evidence type="ECO:0000259" key="10">
    <source>
        <dbReference type="Pfam" id="PF01743"/>
    </source>
</evidence>
<dbReference type="CDD" id="cd05398">
    <property type="entry name" value="NT_ClassII-CCAase"/>
    <property type="match status" value="1"/>
</dbReference>
<feature type="domain" description="Poly A polymerase head" evidence="10">
    <location>
        <begin position="58"/>
        <end position="183"/>
    </location>
</feature>
<dbReference type="Proteomes" id="UP000004956">
    <property type="component" value="Unassembled WGS sequence"/>
</dbReference>
<dbReference type="Pfam" id="PF01743">
    <property type="entry name" value="PolyA_pol"/>
    <property type="match status" value="1"/>
</dbReference>
<sequence length="479" mass="55005">MFEQFVERVRSWMDRGPTTEIVKTPRVLTKDEHGIDPALVSWQARKTCEALHRRGYKAYIVGGAVRDLLLGVSPKDFDVATDATPEEVKRAQRRAVIIGRRFRLVHVMFGTEVIECSTFRALEGAGVRKDAAGRVVSDNVFGEMWEDAARRDFTINALYYDPATEELFDYHQGFEDIEARRLRMIGVPEERYREDPVRMMRAVRIAAKLGFRIERATERPIPKMGKLLMNVPSARLVDELLKLFTCGHAVACLKKLREEGLDKAILPVLSVVLSEPDGEKFLMLALERTDERIAVGKKISPSFLFGTLLWPQVVKRWRHNEENRGMGRMAALHAASIEVLDTQTQQLSIQRRFQNDMHDLWMLQGKLERRTGKSAYSVIHHPRYRAAYDFMLLRSMTGHVPVEQVTWWERFAEGDDESRAVLISEAQVEARRTGDAARQGAKRRQDAGADAVPEGGEEKKRRRRRPRRRSRSKRPEGES</sequence>
<dbReference type="NCBIfam" id="TIGR01942">
    <property type="entry name" value="pcnB"/>
    <property type="match status" value="1"/>
</dbReference>
<dbReference type="InterPro" id="IPR032828">
    <property type="entry name" value="PolyA_RNA-bd"/>
</dbReference>
<evidence type="ECO:0000256" key="6">
    <source>
        <dbReference type="ARBA" id="ARBA00023163"/>
    </source>
</evidence>
<dbReference type="InterPro" id="IPR052191">
    <property type="entry name" value="tRNA_ntf/polyA_polymerase_I"/>
</dbReference>
<evidence type="ECO:0000256" key="9">
    <source>
        <dbReference type="SAM" id="MobiDB-lite"/>
    </source>
</evidence>
<evidence type="ECO:0000259" key="12">
    <source>
        <dbReference type="Pfam" id="PF12627"/>
    </source>
</evidence>
<feature type="domain" description="tRNA nucleotidyltransferase/poly(A) polymerase RNA and SrmB- binding" evidence="12">
    <location>
        <begin position="210"/>
        <end position="270"/>
    </location>
</feature>
<gene>
    <name evidence="7" type="primary">pcnB</name>
    <name evidence="13" type="ORF">HMPREF9440_00531</name>
</gene>
<keyword evidence="6 7" id="KW-0804">Transcription</keyword>
<feature type="active site" evidence="7">
    <location>
        <position position="78"/>
    </location>
</feature>
<feature type="region of interest" description="Disordered" evidence="9">
    <location>
        <begin position="428"/>
        <end position="479"/>
    </location>
</feature>
<organism evidence="13 14">
    <name type="scientific">Sutterella parvirubra YIT 11816</name>
    <dbReference type="NCBI Taxonomy" id="762967"/>
    <lineage>
        <taxon>Bacteria</taxon>
        <taxon>Pseudomonadati</taxon>
        <taxon>Pseudomonadota</taxon>
        <taxon>Betaproteobacteria</taxon>
        <taxon>Burkholderiales</taxon>
        <taxon>Sutterellaceae</taxon>
        <taxon>Sutterella</taxon>
    </lineage>
</organism>
<keyword evidence="4 7" id="KW-0067">ATP-binding</keyword>
<comment type="similarity">
    <text evidence="7 8">Belongs to the tRNA nucleotidyltransferase/poly(A) polymerase family.</text>
</comment>
<evidence type="ECO:0000259" key="11">
    <source>
        <dbReference type="Pfam" id="PF12626"/>
    </source>
</evidence>
<dbReference type="GO" id="GO:0003723">
    <property type="term" value="F:RNA binding"/>
    <property type="evidence" value="ECO:0007669"/>
    <property type="project" value="UniProtKB-UniRule"/>
</dbReference>
<dbReference type="PANTHER" id="PTHR43051:SF1">
    <property type="entry name" value="POLYNUCLEOTIDE ADENYLYLTRANSFERASE FAMILY PROTEIN"/>
    <property type="match status" value="1"/>
</dbReference>
<feature type="domain" description="Polymerase A arginine-rich C-terminal" evidence="11">
    <location>
        <begin position="325"/>
        <end position="468"/>
    </location>
</feature>
<dbReference type="GO" id="GO:1990817">
    <property type="term" value="F:poly(A) RNA polymerase activity"/>
    <property type="evidence" value="ECO:0007669"/>
    <property type="project" value="UniProtKB-UniRule"/>
</dbReference>
<evidence type="ECO:0000256" key="7">
    <source>
        <dbReference type="HAMAP-Rule" id="MF_00957"/>
    </source>
</evidence>
<dbReference type="InterPro" id="IPR025866">
    <property type="entry name" value="PolyA_pol_arg_C_dom"/>
</dbReference>
<keyword evidence="14" id="KW-1185">Reference proteome</keyword>
<feature type="active site" evidence="7">
    <location>
        <position position="152"/>
    </location>
</feature>
<dbReference type="Gene3D" id="3.30.460.10">
    <property type="entry name" value="Beta Polymerase, domain 2"/>
    <property type="match status" value="1"/>
</dbReference>
<evidence type="ECO:0000256" key="4">
    <source>
        <dbReference type="ARBA" id="ARBA00022840"/>
    </source>
</evidence>
<dbReference type="GO" id="GO:0006397">
    <property type="term" value="P:mRNA processing"/>
    <property type="evidence" value="ECO:0007669"/>
    <property type="project" value="UniProtKB-KW"/>
</dbReference>
<keyword evidence="5 7" id="KW-0694">RNA-binding</keyword>
<evidence type="ECO:0000313" key="13">
    <source>
        <dbReference type="EMBL" id="EHY32080.1"/>
    </source>
</evidence>
<dbReference type="RefSeq" id="WP_008541085.1">
    <property type="nucleotide sequence ID" value="NZ_JH604887.1"/>
</dbReference>
<reference evidence="13 14" key="1">
    <citation type="submission" date="2011-11" db="EMBL/GenBank/DDBJ databases">
        <authorList>
            <person name="Weinstock G."/>
            <person name="Sodergren E."/>
            <person name="Clifton S."/>
            <person name="Fulton L."/>
            <person name="Fulton B."/>
            <person name="Courtney L."/>
            <person name="Fronick C."/>
            <person name="Harrison M."/>
            <person name="Strong C."/>
            <person name="Farmer C."/>
            <person name="Delahaunty K."/>
            <person name="Markovic C."/>
            <person name="Hall O."/>
            <person name="Minx P."/>
            <person name="Tomlinson C."/>
            <person name="Mitreva M."/>
            <person name="Hou S."/>
            <person name="Chen J."/>
            <person name="Wollam A."/>
            <person name="Pepin K.H."/>
            <person name="Johnson M."/>
            <person name="Bhonagiri V."/>
            <person name="Zhang X."/>
            <person name="Suruliraj S."/>
            <person name="Warren W."/>
            <person name="Chinwalla A."/>
            <person name="Mardis E.R."/>
            <person name="Wilson R.K."/>
        </authorList>
    </citation>
    <scope>NUCLEOTIDE SEQUENCE [LARGE SCALE GENOMIC DNA]</scope>
    <source>
        <strain evidence="13 14">YIT 11816</strain>
    </source>
</reference>
<comment type="catalytic activity">
    <reaction evidence="7">
        <text>RNA(n) + ATP = RNA(n)-3'-adenine ribonucleotide + diphosphate</text>
        <dbReference type="Rhea" id="RHEA:11332"/>
        <dbReference type="Rhea" id="RHEA-COMP:14527"/>
        <dbReference type="Rhea" id="RHEA-COMP:17347"/>
        <dbReference type="ChEBI" id="CHEBI:30616"/>
        <dbReference type="ChEBI" id="CHEBI:33019"/>
        <dbReference type="ChEBI" id="CHEBI:140395"/>
        <dbReference type="ChEBI" id="CHEBI:173115"/>
        <dbReference type="EC" id="2.7.7.19"/>
    </reaction>
</comment>
<evidence type="ECO:0000256" key="3">
    <source>
        <dbReference type="ARBA" id="ARBA00022741"/>
    </source>
</evidence>
<comment type="caution">
    <text evidence="13">The sequence shown here is derived from an EMBL/GenBank/DDBJ whole genome shotgun (WGS) entry which is preliminary data.</text>
</comment>
<dbReference type="PANTHER" id="PTHR43051">
    <property type="entry name" value="POLYNUCLEOTIDE ADENYLYLTRANSFERASE FAMILY PROTEIN"/>
    <property type="match status" value="1"/>
</dbReference>
<feature type="active site" evidence="7">
    <location>
        <position position="76"/>
    </location>
</feature>
<dbReference type="OrthoDB" id="9805698at2"/>
<evidence type="ECO:0000313" key="14">
    <source>
        <dbReference type="Proteomes" id="UP000004956"/>
    </source>
</evidence>
<dbReference type="SUPFAM" id="SSF81891">
    <property type="entry name" value="Poly A polymerase C-terminal region-like"/>
    <property type="match status" value="1"/>
</dbReference>
<dbReference type="GO" id="GO:0005524">
    <property type="term" value="F:ATP binding"/>
    <property type="evidence" value="ECO:0007669"/>
    <property type="project" value="UniProtKB-UniRule"/>
</dbReference>
<dbReference type="EC" id="2.7.7.19" evidence="7"/>
<keyword evidence="3 7" id="KW-0547">Nucleotide-binding</keyword>
<comment type="function">
    <text evidence="7">Adds poly(A) tail to the 3' end of many RNAs, which usually targets these RNAs for decay. Plays a significant role in the global control of gene expression, through influencing the rate of transcript degradation, and in the general RNA quality control.</text>
</comment>
<dbReference type="STRING" id="762967.HMPREF9440_00531"/>
<evidence type="ECO:0000256" key="2">
    <source>
        <dbReference type="ARBA" id="ARBA00022679"/>
    </source>
</evidence>
<dbReference type="HAMAP" id="MF_00957">
    <property type="entry name" value="PolyA_pol"/>
    <property type="match status" value="1"/>
</dbReference>
<dbReference type="SUPFAM" id="SSF81301">
    <property type="entry name" value="Nucleotidyltransferase"/>
    <property type="match status" value="1"/>
</dbReference>
<dbReference type="HOGENOM" id="CLU_015961_0_0_4"/>
<proteinExistence type="inferred from homology"/>
<dbReference type="EMBL" id="AFBQ01000062">
    <property type="protein sequence ID" value="EHY32080.1"/>
    <property type="molecule type" value="Genomic_DNA"/>
</dbReference>
<dbReference type="Gene3D" id="1.10.3090.10">
    <property type="entry name" value="cca-adding enzyme, domain 2"/>
    <property type="match status" value="1"/>
</dbReference>
<evidence type="ECO:0000256" key="8">
    <source>
        <dbReference type="RuleBase" id="RU003953"/>
    </source>
</evidence>